<evidence type="ECO:0000313" key="2">
    <source>
        <dbReference type="EMBL" id="MBU5484917.1"/>
    </source>
</evidence>
<accession>A0ABS6EIF2</accession>
<keyword evidence="3" id="KW-1185">Reference proteome</keyword>
<keyword evidence="1" id="KW-0802">TPR repeat</keyword>
<sequence>MSNKKSELKEYAKIINEKYGVNINDDNYADILLRELSYSAYLSEYFKEYINENKEKLSLEWAHLMFLFIHSVKEKNATSVVEYSKKLRGYVDNYYVEYILGDIDLMFYGDVFKSKDRFIKALTLRENDANAYYSLGFIYNLLGVFDKSLEYYNKAIYYYDNSTNPKDIKLKSLYNVAAYYITVNKDLDRGEEILNSLLEEEPNHEKAIETLKRLKGEM</sequence>
<organism evidence="2 3">
    <name type="scientific">Clostridium mobile</name>
    <dbReference type="NCBI Taxonomy" id="2841512"/>
    <lineage>
        <taxon>Bacteria</taxon>
        <taxon>Bacillati</taxon>
        <taxon>Bacillota</taxon>
        <taxon>Clostridia</taxon>
        <taxon>Eubacteriales</taxon>
        <taxon>Clostridiaceae</taxon>
        <taxon>Clostridium</taxon>
    </lineage>
</organism>
<feature type="repeat" description="TPR" evidence="1">
    <location>
        <begin position="129"/>
        <end position="162"/>
    </location>
</feature>
<protein>
    <recommendedName>
        <fullName evidence="4">Tetratricopeptide repeat protein</fullName>
    </recommendedName>
</protein>
<comment type="caution">
    <text evidence="2">The sequence shown here is derived from an EMBL/GenBank/DDBJ whole genome shotgun (WGS) entry which is preliminary data.</text>
</comment>
<dbReference type="InterPro" id="IPR019734">
    <property type="entry name" value="TPR_rpt"/>
</dbReference>
<dbReference type="Proteomes" id="UP000726170">
    <property type="component" value="Unassembled WGS sequence"/>
</dbReference>
<name>A0ABS6EIF2_9CLOT</name>
<reference evidence="2 3" key="1">
    <citation type="submission" date="2021-06" db="EMBL/GenBank/DDBJ databases">
        <authorList>
            <person name="Sun Q."/>
            <person name="Li D."/>
        </authorList>
    </citation>
    <scope>NUCLEOTIDE SEQUENCE [LARGE SCALE GENOMIC DNA]</scope>
    <source>
        <strain evidence="2 3">MSJ-11</strain>
    </source>
</reference>
<dbReference type="SMART" id="SM00028">
    <property type="entry name" value="TPR"/>
    <property type="match status" value="1"/>
</dbReference>
<evidence type="ECO:0000256" key="1">
    <source>
        <dbReference type="PROSITE-ProRule" id="PRU00339"/>
    </source>
</evidence>
<dbReference type="RefSeq" id="WP_216439436.1">
    <property type="nucleotide sequence ID" value="NZ_JAHLQF010000002.1"/>
</dbReference>
<dbReference type="PROSITE" id="PS50005">
    <property type="entry name" value="TPR"/>
    <property type="match status" value="1"/>
</dbReference>
<dbReference type="EMBL" id="JAHLQF010000002">
    <property type="protein sequence ID" value="MBU5484917.1"/>
    <property type="molecule type" value="Genomic_DNA"/>
</dbReference>
<evidence type="ECO:0008006" key="4">
    <source>
        <dbReference type="Google" id="ProtNLM"/>
    </source>
</evidence>
<proteinExistence type="predicted"/>
<evidence type="ECO:0000313" key="3">
    <source>
        <dbReference type="Proteomes" id="UP000726170"/>
    </source>
</evidence>
<gene>
    <name evidence="2" type="ORF">KQI86_11275</name>
</gene>